<gene>
    <name evidence="2" type="ORF">H0235_008615</name>
</gene>
<protein>
    <submittedName>
        <fullName evidence="2">Uncharacterized protein</fullName>
    </submittedName>
</protein>
<evidence type="ECO:0000256" key="1">
    <source>
        <dbReference type="SAM" id="MobiDB-lite"/>
    </source>
</evidence>
<sequence length="111" mass="11687">MVHTSYAHWACLPSTYRNKATGRWWLATSRPLSELTASVARSVRNIGGEAFEKRGETCNDEKKEKEIEEGGGVGGKGEEGRGRGGGGEGGGGGGGKEDDELALSTSTRRTS</sequence>
<evidence type="ECO:0000313" key="2">
    <source>
        <dbReference type="EMBL" id="KAF7423332.1"/>
    </source>
</evidence>
<organism evidence="2 3">
    <name type="scientific">Vespula pensylvanica</name>
    <name type="common">Western yellow jacket</name>
    <name type="synonym">Wasp</name>
    <dbReference type="NCBI Taxonomy" id="30213"/>
    <lineage>
        <taxon>Eukaryota</taxon>
        <taxon>Metazoa</taxon>
        <taxon>Ecdysozoa</taxon>
        <taxon>Arthropoda</taxon>
        <taxon>Hexapoda</taxon>
        <taxon>Insecta</taxon>
        <taxon>Pterygota</taxon>
        <taxon>Neoptera</taxon>
        <taxon>Endopterygota</taxon>
        <taxon>Hymenoptera</taxon>
        <taxon>Apocrita</taxon>
        <taxon>Aculeata</taxon>
        <taxon>Vespoidea</taxon>
        <taxon>Vespidae</taxon>
        <taxon>Vespinae</taxon>
        <taxon>Vespula</taxon>
    </lineage>
</organism>
<keyword evidence="3" id="KW-1185">Reference proteome</keyword>
<evidence type="ECO:0000313" key="3">
    <source>
        <dbReference type="Proteomes" id="UP000600918"/>
    </source>
</evidence>
<reference evidence="2" key="1">
    <citation type="journal article" date="2020" name="G3 (Bethesda)">
        <title>High-Quality Assemblies for Three Invasive Social Wasps from the &lt;i&gt;Vespula&lt;/i&gt; Genus.</title>
        <authorList>
            <person name="Harrop T.W.R."/>
            <person name="Guhlin J."/>
            <person name="McLaughlin G.M."/>
            <person name="Permina E."/>
            <person name="Stockwell P."/>
            <person name="Gilligan J."/>
            <person name="Le Lec M.F."/>
            <person name="Gruber M.A.M."/>
            <person name="Quinn O."/>
            <person name="Lovegrove M."/>
            <person name="Duncan E.J."/>
            <person name="Remnant E.J."/>
            <person name="Van Eeckhoven J."/>
            <person name="Graham B."/>
            <person name="Knapp R.A."/>
            <person name="Langford K.W."/>
            <person name="Kronenberg Z."/>
            <person name="Press M.O."/>
            <person name="Eacker S.M."/>
            <person name="Wilson-Rankin E.E."/>
            <person name="Purcell J."/>
            <person name="Lester P.J."/>
            <person name="Dearden P.K."/>
        </authorList>
    </citation>
    <scope>NUCLEOTIDE SEQUENCE</scope>
    <source>
        <strain evidence="2">Volc-1</strain>
    </source>
</reference>
<dbReference type="Proteomes" id="UP000600918">
    <property type="component" value="Unassembled WGS sequence"/>
</dbReference>
<proteinExistence type="predicted"/>
<dbReference type="AlphaFoldDB" id="A0A834P0F8"/>
<feature type="region of interest" description="Disordered" evidence="1">
    <location>
        <begin position="54"/>
        <end position="111"/>
    </location>
</feature>
<accession>A0A834P0F8</accession>
<comment type="caution">
    <text evidence="2">The sequence shown here is derived from an EMBL/GenBank/DDBJ whole genome shotgun (WGS) entry which is preliminary data.</text>
</comment>
<feature type="compositionally biased region" description="Basic and acidic residues" evidence="1">
    <location>
        <begin position="54"/>
        <end position="68"/>
    </location>
</feature>
<name>A0A834P0F8_VESPE</name>
<feature type="compositionally biased region" description="Gly residues" evidence="1">
    <location>
        <begin position="83"/>
        <end position="94"/>
    </location>
</feature>
<dbReference type="EMBL" id="JACSDY010000007">
    <property type="protein sequence ID" value="KAF7423332.1"/>
    <property type="molecule type" value="Genomic_DNA"/>
</dbReference>